<dbReference type="Proteomes" id="UP001500282">
    <property type="component" value="Unassembled WGS sequence"/>
</dbReference>
<evidence type="ECO:0000313" key="2">
    <source>
        <dbReference type="Proteomes" id="UP001500282"/>
    </source>
</evidence>
<proteinExistence type="predicted"/>
<name>A0ABP4HB31_9ACTN</name>
<sequence>MFQWNIRSRSPFVRRGVQTIECVTCAHGTDTVQITELTGGKTGEQFEIIDTGPE</sequence>
<protein>
    <submittedName>
        <fullName evidence="1">Uncharacterized protein</fullName>
    </submittedName>
</protein>
<comment type="caution">
    <text evidence="1">The sequence shown here is derived from an EMBL/GenBank/DDBJ whole genome shotgun (WGS) entry which is preliminary data.</text>
</comment>
<accession>A0ABP4HB31</accession>
<reference evidence="2" key="1">
    <citation type="journal article" date="2019" name="Int. J. Syst. Evol. Microbiol.">
        <title>The Global Catalogue of Microorganisms (GCM) 10K type strain sequencing project: providing services to taxonomists for standard genome sequencing and annotation.</title>
        <authorList>
            <consortium name="The Broad Institute Genomics Platform"/>
            <consortium name="The Broad Institute Genome Sequencing Center for Infectious Disease"/>
            <person name="Wu L."/>
            <person name="Ma J."/>
        </authorList>
    </citation>
    <scope>NUCLEOTIDE SEQUENCE [LARGE SCALE GENOMIC DNA]</scope>
    <source>
        <strain evidence="2">JCM 11448</strain>
    </source>
</reference>
<organism evidence="1 2">
    <name type="scientific">Streptomyces javensis</name>
    <dbReference type="NCBI Taxonomy" id="114698"/>
    <lineage>
        <taxon>Bacteria</taxon>
        <taxon>Bacillati</taxon>
        <taxon>Actinomycetota</taxon>
        <taxon>Actinomycetes</taxon>
        <taxon>Kitasatosporales</taxon>
        <taxon>Streptomycetaceae</taxon>
        <taxon>Streptomyces</taxon>
        <taxon>Streptomyces violaceusniger group</taxon>
    </lineage>
</organism>
<gene>
    <name evidence="1" type="ORF">GCM10009579_14210</name>
</gene>
<evidence type="ECO:0000313" key="1">
    <source>
        <dbReference type="EMBL" id="GAA1257421.1"/>
    </source>
</evidence>
<keyword evidence="2" id="KW-1185">Reference proteome</keyword>
<dbReference type="EMBL" id="BAAAIH010000005">
    <property type="protein sequence ID" value="GAA1257421.1"/>
    <property type="molecule type" value="Genomic_DNA"/>
</dbReference>